<accession>A0A933E9J3</accession>
<reference evidence="2" key="1">
    <citation type="submission" date="2020-07" db="EMBL/GenBank/DDBJ databases">
        <title>Huge and variable diversity of episymbiotic CPR bacteria and DPANN archaea in groundwater ecosystems.</title>
        <authorList>
            <person name="He C.Y."/>
            <person name="Keren R."/>
            <person name="Whittaker M."/>
            <person name="Farag I.F."/>
            <person name="Doudna J."/>
            <person name="Cate J.H.D."/>
            <person name="Banfield J.F."/>
        </authorList>
    </citation>
    <scope>NUCLEOTIDE SEQUENCE</scope>
    <source>
        <strain evidence="2">NC_groundwater_1370_Ag_S-0.2um_69_93</strain>
    </source>
</reference>
<dbReference type="NCBIfam" id="TIGR00199">
    <property type="entry name" value="PncC_domain"/>
    <property type="match status" value="1"/>
</dbReference>
<feature type="domain" description="CinA C-terminal" evidence="1">
    <location>
        <begin position="9"/>
        <end position="161"/>
    </location>
</feature>
<dbReference type="AlphaFoldDB" id="A0A933E9J3"/>
<organism evidence="2 3">
    <name type="scientific">Tectimicrobiota bacterium</name>
    <dbReference type="NCBI Taxonomy" id="2528274"/>
    <lineage>
        <taxon>Bacteria</taxon>
        <taxon>Pseudomonadati</taxon>
        <taxon>Nitrospinota/Tectimicrobiota group</taxon>
        <taxon>Candidatus Tectimicrobiota</taxon>
    </lineage>
</organism>
<comment type="caution">
    <text evidence="2">The sequence shown here is derived from an EMBL/GenBank/DDBJ whole genome shotgun (WGS) entry which is preliminary data.</text>
</comment>
<dbReference type="Gene3D" id="3.90.950.20">
    <property type="entry name" value="CinA-like"/>
    <property type="match status" value="1"/>
</dbReference>
<dbReference type="EMBL" id="JACQRX010000051">
    <property type="protein sequence ID" value="MBI4251049.1"/>
    <property type="molecule type" value="Genomic_DNA"/>
</dbReference>
<dbReference type="InterPro" id="IPR008136">
    <property type="entry name" value="CinA_C"/>
</dbReference>
<proteinExistence type="predicted"/>
<name>A0A933E9J3_UNCTE</name>
<dbReference type="SUPFAM" id="SSF142433">
    <property type="entry name" value="CinA-like"/>
    <property type="match status" value="1"/>
</dbReference>
<dbReference type="InterPro" id="IPR036653">
    <property type="entry name" value="CinA-like_C"/>
</dbReference>
<dbReference type="Pfam" id="PF02464">
    <property type="entry name" value="CinA"/>
    <property type="match status" value="1"/>
</dbReference>
<gene>
    <name evidence="2" type="ORF">HY618_01185</name>
</gene>
<dbReference type="Proteomes" id="UP000752292">
    <property type="component" value="Unassembled WGS sequence"/>
</dbReference>
<evidence type="ECO:0000259" key="1">
    <source>
        <dbReference type="Pfam" id="PF02464"/>
    </source>
</evidence>
<protein>
    <submittedName>
        <fullName evidence="2">CinA family protein</fullName>
    </submittedName>
</protein>
<evidence type="ECO:0000313" key="3">
    <source>
        <dbReference type="Proteomes" id="UP000752292"/>
    </source>
</evidence>
<sequence>MGGEVLAERLEEWLGPELTRRKWRLATAESCTGGLVAHRITNVSGSSFYFDRGLITYSNEAKMELLGVPAEVLAAHGAVSGPCARAMAEGARRAAGCEAGLSVTGIAGPTGGTPQKPVGTVFMAVALPSGTRCREHHFQGARAEIKEQTAEAALRLLREALEEGG</sequence>
<evidence type="ECO:0000313" key="2">
    <source>
        <dbReference type="EMBL" id="MBI4251049.1"/>
    </source>
</evidence>